<dbReference type="AlphaFoldDB" id="A0A392UJL1"/>
<evidence type="ECO:0000313" key="2">
    <source>
        <dbReference type="Proteomes" id="UP000265520"/>
    </source>
</evidence>
<name>A0A392UJL1_9FABA</name>
<dbReference type="Proteomes" id="UP000265520">
    <property type="component" value="Unassembled WGS sequence"/>
</dbReference>
<protein>
    <submittedName>
        <fullName evidence="1">Uncharacterized protein</fullName>
    </submittedName>
</protein>
<reference evidence="1 2" key="1">
    <citation type="journal article" date="2018" name="Front. Plant Sci.">
        <title>Red Clover (Trifolium pratense) and Zigzag Clover (T. medium) - A Picture of Genomic Similarities and Differences.</title>
        <authorList>
            <person name="Dluhosova J."/>
            <person name="Istvanek J."/>
            <person name="Nedelnik J."/>
            <person name="Repkova J."/>
        </authorList>
    </citation>
    <scope>NUCLEOTIDE SEQUENCE [LARGE SCALE GENOMIC DNA]</scope>
    <source>
        <strain evidence="2">cv. 10/8</strain>
        <tissue evidence="1">Leaf</tissue>
    </source>
</reference>
<accession>A0A392UJL1</accession>
<proteinExistence type="predicted"/>
<dbReference type="EMBL" id="LXQA010820410">
    <property type="protein sequence ID" value="MCI72560.1"/>
    <property type="molecule type" value="Genomic_DNA"/>
</dbReference>
<comment type="caution">
    <text evidence="1">The sequence shown here is derived from an EMBL/GenBank/DDBJ whole genome shotgun (WGS) entry which is preliminary data.</text>
</comment>
<organism evidence="1 2">
    <name type="scientific">Trifolium medium</name>
    <dbReference type="NCBI Taxonomy" id="97028"/>
    <lineage>
        <taxon>Eukaryota</taxon>
        <taxon>Viridiplantae</taxon>
        <taxon>Streptophyta</taxon>
        <taxon>Embryophyta</taxon>
        <taxon>Tracheophyta</taxon>
        <taxon>Spermatophyta</taxon>
        <taxon>Magnoliopsida</taxon>
        <taxon>eudicotyledons</taxon>
        <taxon>Gunneridae</taxon>
        <taxon>Pentapetalae</taxon>
        <taxon>rosids</taxon>
        <taxon>fabids</taxon>
        <taxon>Fabales</taxon>
        <taxon>Fabaceae</taxon>
        <taxon>Papilionoideae</taxon>
        <taxon>50 kb inversion clade</taxon>
        <taxon>NPAAA clade</taxon>
        <taxon>Hologalegina</taxon>
        <taxon>IRL clade</taxon>
        <taxon>Trifolieae</taxon>
        <taxon>Trifolium</taxon>
    </lineage>
</organism>
<feature type="non-terminal residue" evidence="1">
    <location>
        <position position="1"/>
    </location>
</feature>
<keyword evidence="2" id="KW-1185">Reference proteome</keyword>
<evidence type="ECO:0000313" key="1">
    <source>
        <dbReference type="EMBL" id="MCI72560.1"/>
    </source>
</evidence>
<sequence>TACYGEQNCYGVGACIRNENVSFVKAYMKKFDGSPLIAEAEAHGILDVLN</sequence>